<name>A0A9E7QZG6_9EURY</name>
<keyword evidence="1" id="KW-0812">Transmembrane</keyword>
<dbReference type="Proteomes" id="UP001057580">
    <property type="component" value="Chromosome"/>
</dbReference>
<gene>
    <name evidence="2" type="ORF">N0B31_12055</name>
</gene>
<dbReference type="EMBL" id="CP104003">
    <property type="protein sequence ID" value="UWM52881.1"/>
    <property type="molecule type" value="Genomic_DNA"/>
</dbReference>
<proteinExistence type="predicted"/>
<evidence type="ECO:0000256" key="1">
    <source>
        <dbReference type="SAM" id="Phobius"/>
    </source>
</evidence>
<keyword evidence="1" id="KW-1133">Transmembrane helix</keyword>
<keyword evidence="3" id="KW-1185">Reference proteome</keyword>
<organism evidence="2 3">
    <name type="scientific">Salinirubellus salinus</name>
    <dbReference type="NCBI Taxonomy" id="1364945"/>
    <lineage>
        <taxon>Archaea</taxon>
        <taxon>Methanobacteriati</taxon>
        <taxon>Methanobacteriota</taxon>
        <taxon>Stenosarchaea group</taxon>
        <taxon>Halobacteria</taxon>
        <taxon>Halobacteriales</taxon>
        <taxon>Natronomonadaceae</taxon>
        <taxon>Salinirubellus</taxon>
    </lineage>
</organism>
<keyword evidence="1" id="KW-0472">Membrane</keyword>
<evidence type="ECO:0000313" key="2">
    <source>
        <dbReference type="EMBL" id="UWM52881.1"/>
    </source>
</evidence>
<reference evidence="2" key="1">
    <citation type="submission" date="2022-09" db="EMBL/GenBank/DDBJ databases">
        <title>Diverse halophilic archaea isolated from saline environments.</title>
        <authorList>
            <person name="Cui H.-L."/>
        </authorList>
    </citation>
    <scope>NUCLEOTIDE SEQUENCE</scope>
    <source>
        <strain evidence="2">ZS-35-S2</strain>
    </source>
</reference>
<dbReference type="KEGG" id="ssai:N0B31_12055"/>
<protein>
    <submittedName>
        <fullName evidence="2">Uncharacterized protein</fullName>
    </submittedName>
</protein>
<accession>A0A9E7QZG6</accession>
<feature type="transmembrane region" description="Helical" evidence="1">
    <location>
        <begin position="51"/>
        <end position="73"/>
    </location>
</feature>
<dbReference type="RefSeq" id="WP_260591876.1">
    <property type="nucleotide sequence ID" value="NZ_CP104003.1"/>
</dbReference>
<dbReference type="AlphaFoldDB" id="A0A9E7QZG6"/>
<dbReference type="GeneID" id="74943167"/>
<sequence>MQPSTRRYLVSALVLLGALVLFGPAAGVAVLTATTRFADVLGVSTNAGTPAGLVASVLAVAAGLAVATEAAAVRLGGPAALHRGSDAARGVRYATLGAVALAFRRGRRGKPFDPLA</sequence>
<evidence type="ECO:0000313" key="3">
    <source>
        <dbReference type="Proteomes" id="UP001057580"/>
    </source>
</evidence>